<evidence type="ECO:0000313" key="3">
    <source>
        <dbReference type="EMBL" id="KAH0544337.1"/>
    </source>
</evidence>
<keyword evidence="2" id="KW-1133">Transmembrane helix</keyword>
<accession>A0A9P8I845</accession>
<feature type="transmembrane region" description="Helical" evidence="2">
    <location>
        <begin position="30"/>
        <end position="53"/>
    </location>
</feature>
<keyword evidence="2" id="KW-0812">Transmembrane</keyword>
<organism evidence="3 4">
    <name type="scientific">Glutinoglossum americanum</name>
    <dbReference type="NCBI Taxonomy" id="1670608"/>
    <lineage>
        <taxon>Eukaryota</taxon>
        <taxon>Fungi</taxon>
        <taxon>Dikarya</taxon>
        <taxon>Ascomycota</taxon>
        <taxon>Pezizomycotina</taxon>
        <taxon>Geoglossomycetes</taxon>
        <taxon>Geoglossales</taxon>
        <taxon>Geoglossaceae</taxon>
        <taxon>Glutinoglossum</taxon>
    </lineage>
</organism>
<evidence type="ECO:0000256" key="2">
    <source>
        <dbReference type="SAM" id="Phobius"/>
    </source>
</evidence>
<feature type="compositionally biased region" description="Basic and acidic residues" evidence="1">
    <location>
        <begin position="89"/>
        <end position="105"/>
    </location>
</feature>
<evidence type="ECO:0000313" key="4">
    <source>
        <dbReference type="Proteomes" id="UP000698800"/>
    </source>
</evidence>
<gene>
    <name evidence="3" type="ORF">FGG08_001478</name>
</gene>
<name>A0A9P8I845_9PEZI</name>
<sequence length="105" mass="11412">MGPAITATVLSQKTCPAATTGNKGLPEKSVAGIAVGVAIAVSIFWSILLWYCVHRASKQVQKQNREQVQEQAQMPSIVGKSELPPSNDPFRHELGTRRPLHELPL</sequence>
<comment type="caution">
    <text evidence="3">The sequence shown here is derived from an EMBL/GenBank/DDBJ whole genome shotgun (WGS) entry which is preliminary data.</text>
</comment>
<dbReference type="EMBL" id="JAGHQL010000020">
    <property type="protein sequence ID" value="KAH0544337.1"/>
    <property type="molecule type" value="Genomic_DNA"/>
</dbReference>
<dbReference type="AlphaFoldDB" id="A0A9P8I845"/>
<reference evidence="3" key="1">
    <citation type="submission" date="2021-03" db="EMBL/GenBank/DDBJ databases">
        <title>Comparative genomics and phylogenomic investigation of the class Geoglossomycetes provide insights into ecological specialization and systematics.</title>
        <authorList>
            <person name="Melie T."/>
            <person name="Pirro S."/>
            <person name="Miller A.N."/>
            <person name="Quandt A."/>
        </authorList>
    </citation>
    <scope>NUCLEOTIDE SEQUENCE</scope>
    <source>
        <strain evidence="3">GBOQ0MN5Z8</strain>
    </source>
</reference>
<protein>
    <submittedName>
        <fullName evidence="3">Uncharacterized protein</fullName>
    </submittedName>
</protein>
<proteinExistence type="predicted"/>
<keyword evidence="4" id="KW-1185">Reference proteome</keyword>
<feature type="region of interest" description="Disordered" evidence="1">
    <location>
        <begin position="62"/>
        <end position="105"/>
    </location>
</feature>
<keyword evidence="2" id="KW-0472">Membrane</keyword>
<evidence type="ECO:0000256" key="1">
    <source>
        <dbReference type="SAM" id="MobiDB-lite"/>
    </source>
</evidence>
<dbReference type="Proteomes" id="UP000698800">
    <property type="component" value="Unassembled WGS sequence"/>
</dbReference>